<keyword evidence="1" id="KW-0472">Membrane</keyword>
<keyword evidence="1" id="KW-1133">Transmembrane helix</keyword>
<name>A0AAE3R8N7_9BACT</name>
<dbReference type="AlphaFoldDB" id="A0AAE3R8N7"/>
<protein>
    <submittedName>
        <fullName evidence="2">Uncharacterized protein</fullName>
    </submittedName>
</protein>
<dbReference type="EMBL" id="JASJOU010000019">
    <property type="protein sequence ID" value="MDJ1505901.1"/>
    <property type="molecule type" value="Genomic_DNA"/>
</dbReference>
<reference evidence="2" key="1">
    <citation type="submission" date="2023-05" db="EMBL/GenBank/DDBJ databases">
        <authorList>
            <person name="Zhang X."/>
        </authorList>
    </citation>
    <scope>NUCLEOTIDE SEQUENCE</scope>
    <source>
        <strain evidence="2">BD1B2-1</strain>
    </source>
</reference>
<dbReference type="Proteomes" id="UP001232063">
    <property type="component" value="Unassembled WGS sequence"/>
</dbReference>
<keyword evidence="3" id="KW-1185">Reference proteome</keyword>
<keyword evidence="1" id="KW-0812">Transmembrane</keyword>
<proteinExistence type="predicted"/>
<evidence type="ECO:0000313" key="3">
    <source>
        <dbReference type="Proteomes" id="UP001232063"/>
    </source>
</evidence>
<evidence type="ECO:0000313" key="2">
    <source>
        <dbReference type="EMBL" id="MDJ1505901.1"/>
    </source>
</evidence>
<feature type="transmembrane region" description="Helical" evidence="1">
    <location>
        <begin position="12"/>
        <end position="30"/>
    </location>
</feature>
<evidence type="ECO:0000256" key="1">
    <source>
        <dbReference type="SAM" id="Phobius"/>
    </source>
</evidence>
<sequence length="52" mass="6313">MLTHIRSTEMSIYIILLLGAWKSYQVYFYFVPEMSKNGHVFYRYYARRKGLA</sequence>
<organism evidence="2 3">
    <name type="scientific">Xanthocytophaga agilis</name>
    <dbReference type="NCBI Taxonomy" id="3048010"/>
    <lineage>
        <taxon>Bacteria</taxon>
        <taxon>Pseudomonadati</taxon>
        <taxon>Bacteroidota</taxon>
        <taxon>Cytophagia</taxon>
        <taxon>Cytophagales</taxon>
        <taxon>Rhodocytophagaceae</taxon>
        <taxon>Xanthocytophaga</taxon>
    </lineage>
</organism>
<accession>A0AAE3R8N7</accession>
<comment type="caution">
    <text evidence="2">The sequence shown here is derived from an EMBL/GenBank/DDBJ whole genome shotgun (WGS) entry which is preliminary data.</text>
</comment>
<gene>
    <name evidence="2" type="ORF">QNI22_34910</name>
</gene>